<dbReference type="InterPro" id="IPR054796">
    <property type="entry name" value="Gas_vesic_GvpL"/>
</dbReference>
<evidence type="ECO:0000256" key="3">
    <source>
        <dbReference type="ARBA" id="ARBA00035643"/>
    </source>
</evidence>
<dbReference type="AlphaFoldDB" id="A0ABD6D4G7"/>
<comment type="subcellular location">
    <subcellularLocation>
        <location evidence="2">Gas vesicle</location>
    </subcellularLocation>
</comment>
<organism evidence="5 6">
    <name type="scientific">Halohasta litorea</name>
    <dbReference type="NCBI Taxonomy" id="869891"/>
    <lineage>
        <taxon>Archaea</taxon>
        <taxon>Methanobacteriati</taxon>
        <taxon>Methanobacteriota</taxon>
        <taxon>Stenosarchaea group</taxon>
        <taxon>Halobacteria</taxon>
        <taxon>Halobacteriales</taxon>
        <taxon>Haloferacaceae</taxon>
        <taxon>Halohasta</taxon>
    </lineage>
</organism>
<dbReference type="PANTHER" id="PTHR36852:SF1">
    <property type="entry name" value="PROTEIN GVPL 2"/>
    <property type="match status" value="1"/>
</dbReference>
<reference evidence="5 6" key="1">
    <citation type="journal article" date="2019" name="Int. J. Syst. Evol. Microbiol.">
        <title>The Global Catalogue of Microorganisms (GCM) 10K type strain sequencing project: providing services to taxonomists for standard genome sequencing and annotation.</title>
        <authorList>
            <consortium name="The Broad Institute Genomics Platform"/>
            <consortium name="The Broad Institute Genome Sequencing Center for Infectious Disease"/>
            <person name="Wu L."/>
            <person name="Ma J."/>
        </authorList>
    </citation>
    <scope>NUCLEOTIDE SEQUENCE [LARGE SCALE GENOMIC DNA]</scope>
    <source>
        <strain evidence="5 6">CGMCC 1.10593</strain>
    </source>
</reference>
<evidence type="ECO:0000313" key="5">
    <source>
        <dbReference type="EMBL" id="MFD1641169.1"/>
    </source>
</evidence>
<protein>
    <submittedName>
        <fullName evidence="5">Gas vesicle protein GvpL</fullName>
    </submittedName>
</protein>
<evidence type="ECO:0000313" key="6">
    <source>
        <dbReference type="Proteomes" id="UP001597052"/>
    </source>
</evidence>
<sequence>MTEIERGRYLYCLVYIPSADEDTNHEVAPDWSTEGIDDEPVSVITAGDVGAVVHACDSLYDTDDPQTIQQWLLSHQGVVDEAGEVFGTPIPFQFDTILTGGDEAVRDWLRSESDRLEPELSALAGHWEYRIEVTHHEDARSAIADNDEELSALSQRIDDAAAGTSYLLEQQYDKEINKRLRQHRQQQARSIADRIAPHVDALESLGKRRSTGVDIDTGRDDEPEPIARFAVLATDEGAEALGEELDAIAAEPGLEVRFTGPWPPYTFAPEIDSHGGQDGTDR</sequence>
<keyword evidence="1" id="KW-0304">Gas vesicle</keyword>
<dbReference type="NCBIfam" id="NF045778">
    <property type="entry name" value="gas_vesic_GvpL"/>
    <property type="match status" value="1"/>
</dbReference>
<feature type="compositionally biased region" description="Basic and acidic residues" evidence="4">
    <location>
        <begin position="271"/>
        <end position="282"/>
    </location>
</feature>
<keyword evidence="6" id="KW-1185">Reference proteome</keyword>
<dbReference type="PANTHER" id="PTHR36852">
    <property type="entry name" value="PROTEIN GVPL 2"/>
    <property type="match status" value="1"/>
</dbReference>
<evidence type="ECO:0000256" key="4">
    <source>
        <dbReference type="SAM" id="MobiDB-lite"/>
    </source>
</evidence>
<dbReference type="Proteomes" id="UP001597052">
    <property type="component" value="Unassembled WGS sequence"/>
</dbReference>
<feature type="region of interest" description="Disordered" evidence="4">
    <location>
        <begin position="260"/>
        <end position="282"/>
    </location>
</feature>
<evidence type="ECO:0000256" key="1">
    <source>
        <dbReference type="ARBA" id="ARBA00022987"/>
    </source>
</evidence>
<dbReference type="InterPro" id="IPR009430">
    <property type="entry name" value="GvpL/GvpF"/>
</dbReference>
<name>A0ABD6D4G7_9EURY</name>
<dbReference type="GO" id="GO:0031411">
    <property type="term" value="C:gas vesicle"/>
    <property type="evidence" value="ECO:0007669"/>
    <property type="project" value="UniProtKB-SubCell"/>
</dbReference>
<proteinExistence type="inferred from homology"/>
<evidence type="ECO:0000256" key="2">
    <source>
        <dbReference type="ARBA" id="ARBA00035108"/>
    </source>
</evidence>
<comment type="similarity">
    <text evidence="3">Belongs to the gas vesicle GvpF/GvpL family.</text>
</comment>
<dbReference type="Pfam" id="PF06386">
    <property type="entry name" value="GvpL_GvpF"/>
    <property type="match status" value="1"/>
</dbReference>
<dbReference type="RefSeq" id="WP_256394869.1">
    <property type="nucleotide sequence ID" value="NZ_JANHDJ010000001.1"/>
</dbReference>
<dbReference type="EMBL" id="JBHUDM010000001">
    <property type="protein sequence ID" value="MFD1641169.1"/>
    <property type="molecule type" value="Genomic_DNA"/>
</dbReference>
<comment type="caution">
    <text evidence="5">The sequence shown here is derived from an EMBL/GenBank/DDBJ whole genome shotgun (WGS) entry which is preliminary data.</text>
</comment>
<gene>
    <name evidence="5" type="primary">gvpL</name>
    <name evidence="5" type="ORF">ACFSBW_04675</name>
</gene>
<accession>A0ABD6D4G7</accession>